<dbReference type="STRING" id="31234.E3M1V8"/>
<evidence type="ECO:0000259" key="3">
    <source>
        <dbReference type="PROSITE" id="PS50144"/>
    </source>
</evidence>
<dbReference type="InterPro" id="IPR002083">
    <property type="entry name" value="MATH/TRAF_dom"/>
</dbReference>
<dbReference type="Pfam" id="PF00917">
    <property type="entry name" value="MATH"/>
    <property type="match status" value="1"/>
</dbReference>
<dbReference type="SMART" id="SM00061">
    <property type="entry name" value="MATH"/>
    <property type="match status" value="1"/>
</dbReference>
<evidence type="ECO:0000313" key="5">
    <source>
        <dbReference type="Proteomes" id="UP000008281"/>
    </source>
</evidence>
<dbReference type="Pfam" id="PF00651">
    <property type="entry name" value="BTB"/>
    <property type="match status" value="1"/>
</dbReference>
<dbReference type="PROSITE" id="PS50097">
    <property type="entry name" value="BTB"/>
    <property type="match status" value="1"/>
</dbReference>
<proteinExistence type="predicted"/>
<name>E3M1V8_CAERE</name>
<evidence type="ECO:0000256" key="1">
    <source>
        <dbReference type="SAM" id="MobiDB-lite"/>
    </source>
</evidence>
<feature type="region of interest" description="Disordered" evidence="1">
    <location>
        <begin position="1"/>
        <end position="34"/>
    </location>
</feature>
<dbReference type="OMA" id="WRILIQR"/>
<dbReference type="EMBL" id="DS268421">
    <property type="protein sequence ID" value="EFO89016.1"/>
    <property type="molecule type" value="Genomic_DNA"/>
</dbReference>
<dbReference type="InterPro" id="IPR011333">
    <property type="entry name" value="SKP1/BTB/POZ_sf"/>
</dbReference>
<dbReference type="Gene3D" id="2.60.210.10">
    <property type="entry name" value="Apoptosis, Tumor Necrosis Factor Receptor Associated Protein 2, Chain A"/>
    <property type="match status" value="1"/>
</dbReference>
<feature type="domain" description="BTB" evidence="2">
    <location>
        <begin position="232"/>
        <end position="291"/>
    </location>
</feature>
<dbReference type="OrthoDB" id="6359816at2759"/>
<evidence type="ECO:0000313" key="4">
    <source>
        <dbReference type="EMBL" id="EFO89016.1"/>
    </source>
</evidence>
<dbReference type="CDD" id="cd00121">
    <property type="entry name" value="MATH"/>
    <property type="match status" value="1"/>
</dbReference>
<dbReference type="PROSITE" id="PS50144">
    <property type="entry name" value="MATH"/>
    <property type="match status" value="1"/>
</dbReference>
<dbReference type="PANTHER" id="PTHR22743:SF165">
    <property type="entry name" value="BTB AND MATH DOMAIN CONTAINING-RELATED"/>
    <property type="match status" value="1"/>
</dbReference>
<evidence type="ECO:0000259" key="2">
    <source>
        <dbReference type="PROSITE" id="PS50097"/>
    </source>
</evidence>
<keyword evidence="5" id="KW-1185">Reference proteome</keyword>
<reference evidence="4" key="1">
    <citation type="submission" date="2007-07" db="EMBL/GenBank/DDBJ databases">
        <title>PCAP assembly of the Caenorhabditis remanei genome.</title>
        <authorList>
            <consortium name="The Caenorhabditis remanei Sequencing Consortium"/>
            <person name="Wilson R.K."/>
        </authorList>
    </citation>
    <scope>NUCLEOTIDE SEQUENCE [LARGE SCALE GENOMIC DNA]</scope>
    <source>
        <strain evidence="4">PB4641</strain>
    </source>
</reference>
<dbReference type="InterPro" id="IPR008974">
    <property type="entry name" value="TRAF-like"/>
</dbReference>
<gene>
    <name evidence="4" type="ORF">CRE_06631</name>
</gene>
<dbReference type="Gene3D" id="3.30.710.10">
    <property type="entry name" value="Potassium Channel Kv1.1, Chain A"/>
    <property type="match status" value="1"/>
</dbReference>
<dbReference type="Proteomes" id="UP000008281">
    <property type="component" value="Unassembled WGS sequence"/>
</dbReference>
<feature type="domain" description="MATH" evidence="3">
    <location>
        <begin position="90"/>
        <end position="208"/>
    </location>
</feature>
<accession>E3M1V8</accession>
<protein>
    <recommendedName>
        <fullName evidence="6">BTB domain-containing protein</fullName>
    </recommendedName>
</protein>
<evidence type="ECO:0008006" key="6">
    <source>
        <dbReference type="Google" id="ProtNLM"/>
    </source>
</evidence>
<dbReference type="eggNOG" id="ENOG502RXUT">
    <property type="taxonomic scope" value="Eukaryota"/>
</dbReference>
<dbReference type="PANTHER" id="PTHR22743">
    <property type="entry name" value="MEPRIN/TRAF-LIKE MATH FAMILY-C.ELEGANS"/>
    <property type="match status" value="1"/>
</dbReference>
<dbReference type="SMART" id="SM00225">
    <property type="entry name" value="BTB"/>
    <property type="match status" value="1"/>
</dbReference>
<organism evidence="5">
    <name type="scientific">Caenorhabditis remanei</name>
    <name type="common">Caenorhabditis vulgaris</name>
    <dbReference type="NCBI Taxonomy" id="31234"/>
    <lineage>
        <taxon>Eukaryota</taxon>
        <taxon>Metazoa</taxon>
        <taxon>Ecdysozoa</taxon>
        <taxon>Nematoda</taxon>
        <taxon>Chromadorea</taxon>
        <taxon>Rhabditida</taxon>
        <taxon>Rhabditina</taxon>
        <taxon>Rhabditomorpha</taxon>
        <taxon>Rhabditoidea</taxon>
        <taxon>Rhabditidae</taxon>
        <taxon>Peloderinae</taxon>
        <taxon>Caenorhabditis</taxon>
    </lineage>
</organism>
<dbReference type="HOGENOM" id="CLU_051249_3_0_1"/>
<dbReference type="InterPro" id="IPR052664">
    <property type="entry name" value="BTB-MATH_domain_protein"/>
</dbReference>
<sequence length="392" mass="45270">MSEQNENVAPMNNEKDNLVSVEQEVEQETAESKKVLDKQKNLVDKLCSVESELQLIRDDLKPKTVTPIVPKERDSESENKSVTMPTTGKCFVLKHVFKNVSSLKHPDRMYSEKEEHFGVTWRILIQRNMPHLGIFLSCAAEMDDRKMSFDVEYEVKFMSTNTGECSQKTRVFQNLKQKNEFGYKGLIEWAEMEKDFLVDGQLTAEIHVKIKKTTGIYKDNLRSFDETMEEFSDVVLVVNEEKFYVLKLYLAAHSPYFKALFLGNFNDSKKSEIRLTGLDDDDFQKYLEVLYGESAIDEFTAEGILMVADMYDTPLVIRKCEEFLLEKSKKSLKKMLNLSTRYHLEGLKEQCLGKIKSVADIRSVLPEDIRELDPSIMPELLKKSLALHDPPQ</sequence>
<dbReference type="CDD" id="cd18186">
    <property type="entry name" value="BTB_POZ_ZBTB_KLHL-like"/>
    <property type="match status" value="1"/>
</dbReference>
<dbReference type="FunCoup" id="E3M1V8">
    <property type="interactions" value="30"/>
</dbReference>
<dbReference type="AlphaFoldDB" id="E3M1V8"/>
<dbReference type="SUPFAM" id="SSF49599">
    <property type="entry name" value="TRAF domain-like"/>
    <property type="match status" value="1"/>
</dbReference>
<dbReference type="InterPro" id="IPR000210">
    <property type="entry name" value="BTB/POZ_dom"/>
</dbReference>
<dbReference type="SUPFAM" id="SSF54695">
    <property type="entry name" value="POZ domain"/>
    <property type="match status" value="1"/>
</dbReference>
<dbReference type="InParanoid" id="E3M1V8"/>